<dbReference type="InterPro" id="IPR004107">
    <property type="entry name" value="Integrase_SAM-like_N"/>
</dbReference>
<keyword evidence="3 5" id="KW-0238">DNA-binding</keyword>
<dbReference type="InterPro" id="IPR013762">
    <property type="entry name" value="Integrase-like_cat_sf"/>
</dbReference>
<dbReference type="InterPro" id="IPR010998">
    <property type="entry name" value="Integrase_recombinase_N"/>
</dbReference>
<dbReference type="PANTHER" id="PTHR30349:SF64">
    <property type="entry name" value="PROPHAGE INTEGRASE INTD-RELATED"/>
    <property type="match status" value="1"/>
</dbReference>
<dbReference type="Gene3D" id="1.10.443.10">
    <property type="entry name" value="Intergrase catalytic core"/>
    <property type="match status" value="1"/>
</dbReference>
<evidence type="ECO:0000256" key="3">
    <source>
        <dbReference type="ARBA" id="ARBA00023125"/>
    </source>
</evidence>
<dbReference type="InterPro" id="IPR002104">
    <property type="entry name" value="Integrase_catalytic"/>
</dbReference>
<feature type="domain" description="Tyr recombinase" evidence="6">
    <location>
        <begin position="197"/>
        <end position="383"/>
    </location>
</feature>
<dbReference type="KEGG" id="mlu:Mlut_20700"/>
<evidence type="ECO:0000313" key="10">
    <source>
        <dbReference type="Proteomes" id="UP000000738"/>
    </source>
</evidence>
<dbReference type="RefSeq" id="WP_010080048.1">
    <property type="nucleotide sequence ID" value="NC_012803.1"/>
</dbReference>
<dbReference type="SUPFAM" id="SSF56349">
    <property type="entry name" value="DNA breaking-rejoining enzymes"/>
    <property type="match status" value="1"/>
</dbReference>
<organism evidence="8 10">
    <name type="scientific">Micrococcus luteus (strain ATCC 4698 / DSM 20030 / JCM 1464 / CCM 169 / CCUG 5858 / IAM 1056 / NBRC 3333 / NCIMB 9278 / NCTC 2665 / VKM Ac-2230)</name>
    <name type="common">Micrococcus lysodeikticus</name>
    <dbReference type="NCBI Taxonomy" id="465515"/>
    <lineage>
        <taxon>Bacteria</taxon>
        <taxon>Bacillati</taxon>
        <taxon>Actinomycetota</taxon>
        <taxon>Actinomycetes</taxon>
        <taxon>Micrococcales</taxon>
        <taxon>Micrococcaceae</taxon>
        <taxon>Micrococcus</taxon>
    </lineage>
</organism>
<keyword evidence="10" id="KW-1185">Reference proteome</keyword>
<dbReference type="PANTHER" id="PTHR30349">
    <property type="entry name" value="PHAGE INTEGRASE-RELATED"/>
    <property type="match status" value="1"/>
</dbReference>
<evidence type="ECO:0000256" key="5">
    <source>
        <dbReference type="PROSITE-ProRule" id="PRU01248"/>
    </source>
</evidence>
<protein>
    <submittedName>
        <fullName evidence="8">Site-specific recombinase, integrase family</fullName>
    </submittedName>
    <submittedName>
        <fullName evidence="9">Tyrosine recombinase XerD</fullName>
    </submittedName>
</protein>
<name>C5C753_MICLC</name>
<gene>
    <name evidence="9" type="primary">xerD_2</name>
    <name evidence="8" type="ordered locus">Mlut_20700</name>
    <name evidence="9" type="ORF">NCTC2665_00743</name>
</gene>
<evidence type="ECO:0000256" key="4">
    <source>
        <dbReference type="ARBA" id="ARBA00023172"/>
    </source>
</evidence>
<dbReference type="GO" id="GO:0006310">
    <property type="term" value="P:DNA recombination"/>
    <property type="evidence" value="ECO:0007669"/>
    <property type="project" value="UniProtKB-KW"/>
</dbReference>
<evidence type="ECO:0000313" key="11">
    <source>
        <dbReference type="Proteomes" id="UP000248985"/>
    </source>
</evidence>
<sequence>MQDAQSSLGSRGLTLRNDACSRTDRGLLVQRVLSPVDAVESWTVLGDDGAPVAPIERYLAYLTQIERSSNTVKAYAHDLKDWFVFLGVQGLGWREVRLENVAEFVAWLRRPPQLRDGTVPVLPSVEHHCTESTVNRKLSALSAFYQHAARHGVDLGELLRAWQPAGGRGSGWKPFLHHISKGKPQARRAIVLSAQSKLPRVLSAAEVQTILDACDHLRDRFLFAVLFDTGMRIGEALGLRHEDIAAAESQITVQRRVNDNGARSKSCAPRTVPVSAELVRLYADYLHLEYDDLDSDYVFVNLWGRPHGHPLTYTAVYDLVKRLRRRTGIDFDPHWYRHTAATRMLRDGVPIEVVSKLLGHADITTTTAVYGHLSAEDARKALEEAGWFTGREVRL</sequence>
<evidence type="ECO:0000256" key="2">
    <source>
        <dbReference type="ARBA" id="ARBA00022908"/>
    </source>
</evidence>
<accession>C5C753</accession>
<dbReference type="eggNOG" id="COG4974">
    <property type="taxonomic scope" value="Bacteria"/>
</dbReference>
<evidence type="ECO:0000313" key="8">
    <source>
        <dbReference type="EMBL" id="ACS31541.1"/>
    </source>
</evidence>
<dbReference type="GeneID" id="93343922"/>
<keyword evidence="2" id="KW-0229">DNA integration</keyword>
<feature type="domain" description="Core-binding (CB)" evidence="7">
    <location>
        <begin position="49"/>
        <end position="149"/>
    </location>
</feature>
<dbReference type="PROSITE" id="PS51900">
    <property type="entry name" value="CB"/>
    <property type="match status" value="1"/>
</dbReference>
<evidence type="ECO:0000256" key="1">
    <source>
        <dbReference type="ARBA" id="ARBA00008857"/>
    </source>
</evidence>
<dbReference type="EMBL" id="CP001628">
    <property type="protein sequence ID" value="ACS31541.1"/>
    <property type="molecule type" value="Genomic_DNA"/>
</dbReference>
<evidence type="ECO:0000313" key="9">
    <source>
        <dbReference type="EMBL" id="SQG47972.1"/>
    </source>
</evidence>
<dbReference type="InterPro" id="IPR050090">
    <property type="entry name" value="Tyrosine_recombinase_XerCD"/>
</dbReference>
<dbReference type="EMBL" id="LS483396">
    <property type="protein sequence ID" value="SQG47972.1"/>
    <property type="molecule type" value="Genomic_DNA"/>
</dbReference>
<dbReference type="Proteomes" id="UP000248985">
    <property type="component" value="Chromosome 1"/>
</dbReference>
<reference evidence="8" key="1">
    <citation type="submission" date="2009-05" db="EMBL/GenBank/DDBJ databases">
        <title>Complete sequence of Micrococcus luteus NCTC 2665.</title>
        <authorList>
            <consortium name="US DOE Joint Genome Institute"/>
            <person name="Lucas S."/>
            <person name="Copeland A."/>
            <person name="Lapidus A."/>
            <person name="Glavina del Rio T."/>
            <person name="Dalin E."/>
            <person name="Tice H."/>
            <person name="Bruce D."/>
            <person name="Goodwin L."/>
            <person name="Pitluck S."/>
            <person name="Lowry S."/>
            <person name="Larimer F."/>
            <person name="Land M."/>
            <person name="Hauser L."/>
            <person name="Kyrpides N."/>
            <person name="Lykidis A."/>
            <person name="Young M."/>
            <person name="Greenblatt C."/>
        </authorList>
    </citation>
    <scope>NUCLEOTIDE SEQUENCE</scope>
    <source>
        <strain evidence="8">NCTC 2665</strain>
    </source>
</reference>
<reference evidence="10" key="2">
    <citation type="journal article" date="2010" name="J. Bacteriol.">
        <title>Genome sequence of the Fleming strain of Micrococcus luteus, a simple free-living actinobacterium.</title>
        <authorList>
            <person name="Young M."/>
            <person name="Artsatbanov V."/>
            <person name="Beller H.R."/>
            <person name="Chandra G."/>
            <person name="Chater K.F."/>
            <person name="Dover L.G."/>
            <person name="Goh E.B."/>
            <person name="Kahan T."/>
            <person name="Kaprelyants A.S."/>
            <person name="Kyrpides N."/>
            <person name="Lapidus A."/>
            <person name="Lowry S.R."/>
            <person name="Lykidis A."/>
            <person name="Mahillon J."/>
            <person name="Markowitz V."/>
            <person name="Mavromatis K."/>
            <person name="Mukamolova G.V."/>
            <person name="Oren A."/>
            <person name="Rokem J.S."/>
            <person name="Smith M.C."/>
            <person name="Young D.I."/>
            <person name="Greenblatt C.L."/>
        </authorList>
    </citation>
    <scope>NUCLEOTIDE SEQUENCE [LARGE SCALE GENOMIC DNA]</scope>
    <source>
        <strain evidence="10">ATCC 4698 / DSM 20030 / JCM 1464 / NBRC 3333 / NCIMB 9278 / NCTC 2665 / VKM Ac-2230</strain>
    </source>
</reference>
<proteinExistence type="inferred from homology"/>
<dbReference type="HOGENOM" id="CLU_027562_9_6_11"/>
<keyword evidence="4" id="KW-0233">DNA recombination</keyword>
<dbReference type="Gene3D" id="1.10.150.130">
    <property type="match status" value="1"/>
</dbReference>
<dbReference type="Proteomes" id="UP000000738">
    <property type="component" value="Chromosome"/>
</dbReference>
<reference evidence="9 11" key="3">
    <citation type="submission" date="2018-06" db="EMBL/GenBank/DDBJ databases">
        <authorList>
            <consortium name="Pathogen Informatics"/>
            <person name="Doyle S."/>
        </authorList>
    </citation>
    <scope>NUCLEOTIDE SEQUENCE [LARGE SCALE GENOMIC DNA]</scope>
    <source>
        <strain evidence="9 11">NCTC2665</strain>
    </source>
</reference>
<comment type="similarity">
    <text evidence="1">Belongs to the 'phage' integrase family.</text>
</comment>
<evidence type="ECO:0000259" key="7">
    <source>
        <dbReference type="PROSITE" id="PS51900"/>
    </source>
</evidence>
<evidence type="ECO:0000259" key="6">
    <source>
        <dbReference type="PROSITE" id="PS51898"/>
    </source>
</evidence>
<dbReference type="AlphaFoldDB" id="C5C753"/>
<dbReference type="EnsemblBacteria" id="ACS31541">
    <property type="protein sequence ID" value="ACS31541"/>
    <property type="gene ID" value="Mlut_20700"/>
</dbReference>
<dbReference type="InterPro" id="IPR044068">
    <property type="entry name" value="CB"/>
</dbReference>
<dbReference type="Pfam" id="PF00589">
    <property type="entry name" value="Phage_integrase"/>
    <property type="match status" value="1"/>
</dbReference>
<dbReference type="Pfam" id="PF02899">
    <property type="entry name" value="Phage_int_SAM_1"/>
    <property type="match status" value="1"/>
</dbReference>
<dbReference type="InterPro" id="IPR011010">
    <property type="entry name" value="DNA_brk_join_enz"/>
</dbReference>
<dbReference type="GO" id="GO:0015074">
    <property type="term" value="P:DNA integration"/>
    <property type="evidence" value="ECO:0007669"/>
    <property type="project" value="UniProtKB-KW"/>
</dbReference>
<dbReference type="GO" id="GO:0003677">
    <property type="term" value="F:DNA binding"/>
    <property type="evidence" value="ECO:0007669"/>
    <property type="project" value="UniProtKB-UniRule"/>
</dbReference>
<dbReference type="STRING" id="465515.Mlut_20700"/>
<dbReference type="PROSITE" id="PS51898">
    <property type="entry name" value="TYR_RECOMBINASE"/>
    <property type="match status" value="1"/>
</dbReference>